<keyword evidence="1" id="KW-0732">Signal</keyword>
<name>A0AAI9T3A6_SPIME</name>
<accession>A0AAI9T3A6</accession>
<evidence type="ECO:0000256" key="1">
    <source>
        <dbReference type="SAM" id="SignalP"/>
    </source>
</evidence>
<evidence type="ECO:0008006" key="4">
    <source>
        <dbReference type="Google" id="ProtNLM"/>
    </source>
</evidence>
<feature type="chain" id="PRO_5042483734" description="Lipoprotein" evidence="1">
    <location>
        <begin position="21"/>
        <end position="514"/>
    </location>
</feature>
<evidence type="ECO:0000313" key="3">
    <source>
        <dbReference type="Proteomes" id="UP000004057"/>
    </source>
</evidence>
<comment type="caution">
    <text evidence="2">The sequence shown here is derived from an EMBL/GenBank/DDBJ whole genome shotgun (WGS) entry which is preliminary data.</text>
</comment>
<protein>
    <recommendedName>
        <fullName evidence="4">Lipoprotein</fullName>
    </recommendedName>
</protein>
<dbReference type="PROSITE" id="PS51257">
    <property type="entry name" value="PROKAR_LIPOPROTEIN"/>
    <property type="match status" value="1"/>
</dbReference>
<feature type="signal peptide" evidence="1">
    <location>
        <begin position="1"/>
        <end position="20"/>
    </location>
</feature>
<dbReference type="RefSeq" id="WP_004027766.1">
    <property type="nucleotide sequence ID" value="NZ_AGBZ02000001.1"/>
</dbReference>
<gene>
    <name evidence="2" type="ORF">SPM_001140</name>
</gene>
<dbReference type="AlphaFoldDB" id="A0AAI9T3A6"/>
<sequence>MKRLLTLFSAFVLGSGSSFGVVSCTTRTKHDLEEDELDRNQDLEILNQIKKKAKQTLSRWFETKARIDINDYPDLILSFKEIVAKLKSTNNDGLILTSEIISKYRFLNQLLVGFKAEFDNLNQSLLERYSNYYFDSMPLLLAKNNISFTLYNINFDKIAKLVEDTPQEIMGIRMNLKIAYEIRFKKLPSSDVTDYVGIISNNFDYLSNIQDNIEKYFTDFVNHVFKKQNYQIILPQYRYFWKEDLITDIIKEALKNKNILFNGSLGARLKNGFGFSDGHQFQKHESVLKWAGEGYHPSKLTQENFSKFYKETYISNHIKEYKDYYLVQKVTYITLWNFGIENLRFKKHQTTLNIEPINILVAKNTFDSQFNEFTKMIMDFWHCFKLETYYEDYRLVFKLNQEIFDKVLKNARFLELEDPFRWKRKTIPFIFEPIFSFFQTTLNSKDKKFAWNSFDGYSLFSTVNLINKTEKSFTVKFLRDIDQRYSMDDDGVNFIVFLFSLVLKNNPLRVRIRL</sequence>
<dbReference type="Proteomes" id="UP000004057">
    <property type="component" value="Unassembled WGS sequence"/>
</dbReference>
<organism evidence="2 3">
    <name type="scientific">Spiroplasma melliferum KC3</name>
    <dbReference type="NCBI Taxonomy" id="570509"/>
    <lineage>
        <taxon>Bacteria</taxon>
        <taxon>Bacillati</taxon>
        <taxon>Mycoplasmatota</taxon>
        <taxon>Mollicutes</taxon>
        <taxon>Entomoplasmatales</taxon>
        <taxon>Spiroplasmataceae</taxon>
        <taxon>Spiroplasma</taxon>
    </lineage>
</organism>
<dbReference type="EMBL" id="AGBZ02000001">
    <property type="protein sequence ID" value="KAI92676.1"/>
    <property type="molecule type" value="Genomic_DNA"/>
</dbReference>
<reference evidence="2 3" key="1">
    <citation type="journal article" date="2012" name="J. Proteome Res.">
        <title>Application of Spiroplasma melliferum proteogenomic profiling for the discovery of virulence factors and pathogenicity mechanisms in host-associated spiroplasmas.</title>
        <authorList>
            <person name="Alexeev D."/>
            <person name="Kostrjukova E."/>
            <person name="Aliper A."/>
            <person name="Popenko A."/>
            <person name="Bazaleev N."/>
            <person name="Tyakht A."/>
            <person name="Selezneva O."/>
            <person name="Akopian T."/>
            <person name="Prichodko E."/>
            <person name="Kondratov I."/>
            <person name="Chukin M."/>
            <person name="Demina I."/>
            <person name="Galyamina M."/>
            <person name="Kamashev D."/>
            <person name="Vanyushkina A."/>
            <person name="Ladygina V."/>
            <person name="Levitskii S."/>
            <person name="Lazarev V."/>
            <person name="Govorun V."/>
        </authorList>
    </citation>
    <scope>NUCLEOTIDE SEQUENCE [LARGE SCALE GENOMIC DNA]</scope>
    <source>
        <strain evidence="2 3">KC3</strain>
    </source>
</reference>
<proteinExistence type="predicted"/>
<evidence type="ECO:0000313" key="2">
    <source>
        <dbReference type="EMBL" id="KAI92676.1"/>
    </source>
</evidence>